<accession>A0A6N8J2W8</accession>
<organism evidence="1 2">
    <name type="scientific">Chitinophaga oryziterrae</name>
    <dbReference type="NCBI Taxonomy" id="1031224"/>
    <lineage>
        <taxon>Bacteria</taxon>
        <taxon>Pseudomonadati</taxon>
        <taxon>Bacteroidota</taxon>
        <taxon>Chitinophagia</taxon>
        <taxon>Chitinophagales</taxon>
        <taxon>Chitinophagaceae</taxon>
        <taxon>Chitinophaga</taxon>
    </lineage>
</organism>
<dbReference type="Proteomes" id="UP000468388">
    <property type="component" value="Unassembled WGS sequence"/>
</dbReference>
<gene>
    <name evidence="1" type="ORF">GO495_02190</name>
</gene>
<evidence type="ECO:0000313" key="2">
    <source>
        <dbReference type="Proteomes" id="UP000468388"/>
    </source>
</evidence>
<dbReference type="RefSeq" id="WP_157298061.1">
    <property type="nucleotide sequence ID" value="NZ_BAAAZB010000005.1"/>
</dbReference>
<sequence>MEYLEQQQILTLGKLIVKQLDADDDNDMLSRWMAHYLAEKMTLLESVTTVEHREALRKECFELILNLWEQRWHYPEGKQPLRNFDHILAVLERLEPDASQPFYSIYFDVDWVSKKLQEPEEDEGQKYANAITAVDKGPKACIKQLSHRAAQLVDDEHTRQFLNASETIPDSVDIQVLQMLAGDPEEQDSQQREGAYSRYEIERLKRDIGLMEGLAKVNEQLLQDLKQQLSSFYK</sequence>
<name>A0A6N8J2W8_9BACT</name>
<keyword evidence="2" id="KW-1185">Reference proteome</keyword>
<comment type="caution">
    <text evidence="1">The sequence shown here is derived from an EMBL/GenBank/DDBJ whole genome shotgun (WGS) entry which is preliminary data.</text>
</comment>
<protein>
    <submittedName>
        <fullName evidence="1">Uncharacterized protein</fullName>
    </submittedName>
</protein>
<proteinExistence type="predicted"/>
<dbReference type="AlphaFoldDB" id="A0A6N8J2W8"/>
<dbReference type="OrthoDB" id="4166375at2"/>
<dbReference type="EMBL" id="WRXO01000001">
    <property type="protein sequence ID" value="MVT39383.1"/>
    <property type="molecule type" value="Genomic_DNA"/>
</dbReference>
<reference evidence="1 2" key="1">
    <citation type="submission" date="2019-12" db="EMBL/GenBank/DDBJ databases">
        <title>The draft genomic sequence of strain Chitinophaga oryziterrae JCM 16595.</title>
        <authorList>
            <person name="Zhang X."/>
        </authorList>
    </citation>
    <scope>NUCLEOTIDE SEQUENCE [LARGE SCALE GENOMIC DNA]</scope>
    <source>
        <strain evidence="1 2">JCM 16595</strain>
    </source>
</reference>
<evidence type="ECO:0000313" key="1">
    <source>
        <dbReference type="EMBL" id="MVT39383.1"/>
    </source>
</evidence>